<accession>A0A7S0LGY7</accession>
<evidence type="ECO:0000256" key="3">
    <source>
        <dbReference type="ARBA" id="ARBA00023274"/>
    </source>
</evidence>
<dbReference type="InterPro" id="IPR031310">
    <property type="entry name" value="Ribosomal_uL5_N"/>
</dbReference>
<dbReference type="PANTHER" id="PTHR11994">
    <property type="entry name" value="60S RIBOSOMAL PROTEIN L11-RELATED"/>
    <property type="match status" value="1"/>
</dbReference>
<organism evidence="7">
    <name type="scientific">Coccolithus braarudii</name>
    <dbReference type="NCBI Taxonomy" id="221442"/>
    <lineage>
        <taxon>Eukaryota</taxon>
        <taxon>Haptista</taxon>
        <taxon>Haptophyta</taxon>
        <taxon>Prymnesiophyceae</taxon>
        <taxon>Coccolithales</taxon>
        <taxon>Coccolithaceae</taxon>
        <taxon>Coccolithus</taxon>
    </lineage>
</organism>
<dbReference type="InterPro" id="IPR031309">
    <property type="entry name" value="Ribosomal_uL5_C"/>
</dbReference>
<feature type="domain" description="Large ribosomal subunit protein uL5 C-terminal" evidence="6">
    <location>
        <begin position="87"/>
        <end position="184"/>
    </location>
</feature>
<evidence type="ECO:0000259" key="6">
    <source>
        <dbReference type="Pfam" id="PF00673"/>
    </source>
</evidence>
<evidence type="ECO:0008006" key="8">
    <source>
        <dbReference type="Google" id="ProtNLM"/>
    </source>
</evidence>
<dbReference type="GO" id="GO:0005840">
    <property type="term" value="C:ribosome"/>
    <property type="evidence" value="ECO:0007669"/>
    <property type="project" value="UniProtKB-KW"/>
</dbReference>
<keyword evidence="3 4" id="KW-0687">Ribonucleoprotein</keyword>
<evidence type="ECO:0000313" key="7">
    <source>
        <dbReference type="EMBL" id="CAD8612504.1"/>
    </source>
</evidence>
<dbReference type="PIRSF" id="PIRSF002161">
    <property type="entry name" value="Ribosomal_L5"/>
    <property type="match status" value="1"/>
</dbReference>
<dbReference type="SUPFAM" id="SSF55282">
    <property type="entry name" value="RL5-like"/>
    <property type="match status" value="1"/>
</dbReference>
<dbReference type="InterPro" id="IPR022803">
    <property type="entry name" value="Ribosomal_uL5_dom_sf"/>
</dbReference>
<evidence type="ECO:0000259" key="5">
    <source>
        <dbReference type="Pfam" id="PF00281"/>
    </source>
</evidence>
<dbReference type="GO" id="GO:0003735">
    <property type="term" value="F:structural constituent of ribosome"/>
    <property type="evidence" value="ECO:0007669"/>
    <property type="project" value="InterPro"/>
</dbReference>
<dbReference type="GO" id="GO:1990904">
    <property type="term" value="C:ribonucleoprotein complex"/>
    <property type="evidence" value="ECO:0007669"/>
    <property type="project" value="UniProtKB-KW"/>
</dbReference>
<comment type="similarity">
    <text evidence="1 4">Belongs to the universal ribosomal protein uL5 family.</text>
</comment>
<dbReference type="Gene3D" id="3.30.1440.10">
    <property type="match status" value="1"/>
</dbReference>
<sequence length="189" mass="21334">MPSRYRMFYDTVVRPDLLSKMQYKNVHMVPRVEQMTVSISTHMKASGADNPIPAAFILELLTGQQPVFTRIRRANAKYKVRTGVLEGAVVRLSGDNMYHFMDRLITQALPRVTDFQGLKSSSFDGRGNYALGITDWSYFLEVESQHNNLQNFGLQYAPGLGIKVLTSARSDDEARLLLSGLRFPLKTGK</sequence>
<feature type="domain" description="Large ribosomal subunit protein uL5 N-terminal" evidence="5">
    <location>
        <begin position="25"/>
        <end position="81"/>
    </location>
</feature>
<reference evidence="7" key="1">
    <citation type="submission" date="2021-01" db="EMBL/GenBank/DDBJ databases">
        <authorList>
            <person name="Corre E."/>
            <person name="Pelletier E."/>
            <person name="Niang G."/>
            <person name="Scheremetjew M."/>
            <person name="Finn R."/>
            <person name="Kale V."/>
            <person name="Holt S."/>
            <person name="Cochrane G."/>
            <person name="Meng A."/>
            <person name="Brown T."/>
            <person name="Cohen L."/>
        </authorList>
    </citation>
    <scope>NUCLEOTIDE SEQUENCE</scope>
    <source>
        <strain evidence="7">PLY182g</strain>
    </source>
</reference>
<evidence type="ECO:0000256" key="4">
    <source>
        <dbReference type="RuleBase" id="RU003930"/>
    </source>
</evidence>
<dbReference type="AlphaFoldDB" id="A0A7S0LGY7"/>
<name>A0A7S0LGY7_9EUKA</name>
<dbReference type="EMBL" id="HBEY01033257">
    <property type="protein sequence ID" value="CAD8612504.1"/>
    <property type="molecule type" value="Transcribed_RNA"/>
</dbReference>
<evidence type="ECO:0000256" key="1">
    <source>
        <dbReference type="ARBA" id="ARBA00008553"/>
    </source>
</evidence>
<dbReference type="InterPro" id="IPR002132">
    <property type="entry name" value="Ribosomal_uL5"/>
</dbReference>
<protein>
    <recommendedName>
        <fullName evidence="8">50S ribosomal protein L5, chloroplastic</fullName>
    </recommendedName>
</protein>
<dbReference type="Pfam" id="PF00281">
    <property type="entry name" value="Ribosomal_L5"/>
    <property type="match status" value="1"/>
</dbReference>
<dbReference type="Pfam" id="PF00673">
    <property type="entry name" value="Ribosomal_L5_C"/>
    <property type="match status" value="1"/>
</dbReference>
<evidence type="ECO:0000256" key="2">
    <source>
        <dbReference type="ARBA" id="ARBA00022980"/>
    </source>
</evidence>
<keyword evidence="2 4" id="KW-0689">Ribosomal protein</keyword>
<proteinExistence type="inferred from homology"/>
<dbReference type="GO" id="GO:0006412">
    <property type="term" value="P:translation"/>
    <property type="evidence" value="ECO:0007669"/>
    <property type="project" value="InterPro"/>
</dbReference>
<gene>
    <name evidence="7" type="ORF">CPEL01642_LOCUS15884</name>
</gene>